<name>A0ABQ3LWM2_9PSEU</name>
<proteinExistence type="predicted"/>
<feature type="transmembrane region" description="Helical" evidence="1">
    <location>
        <begin position="6"/>
        <end position="24"/>
    </location>
</feature>
<feature type="transmembrane region" description="Helical" evidence="1">
    <location>
        <begin position="70"/>
        <end position="92"/>
    </location>
</feature>
<accession>A0ABQ3LWM2</accession>
<comment type="caution">
    <text evidence="2">The sequence shown here is derived from an EMBL/GenBank/DDBJ whole genome shotgun (WGS) entry which is preliminary data.</text>
</comment>
<reference evidence="3" key="1">
    <citation type="journal article" date="2019" name="Int. J. Syst. Evol. Microbiol.">
        <title>The Global Catalogue of Microorganisms (GCM) 10K type strain sequencing project: providing services to taxonomists for standard genome sequencing and annotation.</title>
        <authorList>
            <consortium name="The Broad Institute Genomics Platform"/>
            <consortium name="The Broad Institute Genome Sequencing Center for Infectious Disease"/>
            <person name="Wu L."/>
            <person name="Ma J."/>
        </authorList>
    </citation>
    <scope>NUCLEOTIDE SEQUENCE [LARGE SCALE GENOMIC DNA]</scope>
    <source>
        <strain evidence="3">CGMCC 4.7683</strain>
    </source>
</reference>
<sequence length="105" mass="11258">MNTQTLMILGGLALVGVFSVWRAGRKSATKAQKGVREVTRMTGNTIRLILATAVIAFVQWLVVVKIGNPTATWIALIVPALFAAATIVRLMAITEVVTTTRGGRH</sequence>
<dbReference type="Proteomes" id="UP000635387">
    <property type="component" value="Unassembled WGS sequence"/>
</dbReference>
<evidence type="ECO:0000256" key="1">
    <source>
        <dbReference type="SAM" id="Phobius"/>
    </source>
</evidence>
<protein>
    <recommendedName>
        <fullName evidence="4">Secreted protein</fullName>
    </recommendedName>
</protein>
<keyword evidence="1" id="KW-0812">Transmembrane</keyword>
<dbReference type="EMBL" id="BNAY01000006">
    <property type="protein sequence ID" value="GHH27061.1"/>
    <property type="molecule type" value="Genomic_DNA"/>
</dbReference>
<dbReference type="RefSeq" id="WP_191257332.1">
    <property type="nucleotide sequence ID" value="NZ_BNAY01000006.1"/>
</dbReference>
<evidence type="ECO:0008006" key="4">
    <source>
        <dbReference type="Google" id="ProtNLM"/>
    </source>
</evidence>
<organism evidence="2 3">
    <name type="scientific">Amycolatopsis oliviviridis</name>
    <dbReference type="NCBI Taxonomy" id="1471590"/>
    <lineage>
        <taxon>Bacteria</taxon>
        <taxon>Bacillati</taxon>
        <taxon>Actinomycetota</taxon>
        <taxon>Actinomycetes</taxon>
        <taxon>Pseudonocardiales</taxon>
        <taxon>Pseudonocardiaceae</taxon>
        <taxon>Amycolatopsis</taxon>
    </lineage>
</organism>
<gene>
    <name evidence="2" type="ORF">GCM10017790_55570</name>
</gene>
<feature type="transmembrane region" description="Helical" evidence="1">
    <location>
        <begin position="45"/>
        <end position="64"/>
    </location>
</feature>
<keyword evidence="1" id="KW-0472">Membrane</keyword>
<keyword evidence="1" id="KW-1133">Transmembrane helix</keyword>
<evidence type="ECO:0000313" key="2">
    <source>
        <dbReference type="EMBL" id="GHH27061.1"/>
    </source>
</evidence>
<keyword evidence="3" id="KW-1185">Reference proteome</keyword>
<evidence type="ECO:0000313" key="3">
    <source>
        <dbReference type="Proteomes" id="UP000635387"/>
    </source>
</evidence>